<dbReference type="Proteomes" id="UP000199497">
    <property type="component" value="Unassembled WGS sequence"/>
</dbReference>
<dbReference type="AlphaFoldDB" id="A0A1H0QKA9"/>
<organism evidence="2 3">
    <name type="scientific">Actinopolyspora xinjiangensis</name>
    <dbReference type="NCBI Taxonomy" id="405564"/>
    <lineage>
        <taxon>Bacteria</taxon>
        <taxon>Bacillati</taxon>
        <taxon>Actinomycetota</taxon>
        <taxon>Actinomycetes</taxon>
        <taxon>Actinopolysporales</taxon>
        <taxon>Actinopolysporaceae</taxon>
        <taxon>Actinopolyspora</taxon>
    </lineage>
</organism>
<gene>
    <name evidence="2" type="ORF">SAMN04487905_102267</name>
</gene>
<keyword evidence="3" id="KW-1185">Reference proteome</keyword>
<evidence type="ECO:0000256" key="1">
    <source>
        <dbReference type="SAM" id="MobiDB-lite"/>
    </source>
</evidence>
<dbReference type="EMBL" id="FNJR01000002">
    <property type="protein sequence ID" value="SDP17505.1"/>
    <property type="molecule type" value="Genomic_DNA"/>
</dbReference>
<sequence length="242" mass="26940">MSHVEDMGNTLAGMLTRLPPEQLHRVRAWVEEYALPTLAEIGQGSTSPDLTEAVTLLEQTRELTDDVLALSETTREHLVSYLATLGMTDDQPPPSLPHPSTHPRIPTHTSHDHSWIEQVRQRLPEHTGGQTTGLTYDQDGTELQVNSGRDPKLSEQARLILHNSERFPTDDRGEPTVTMHVEVKYALMMRQAGQTYGVVVLNNELCRGCEKAVPEILPKGSTLKVWHPGTPETITLRGKARP</sequence>
<evidence type="ECO:0000313" key="2">
    <source>
        <dbReference type="EMBL" id="SDP17505.1"/>
    </source>
</evidence>
<dbReference type="Pfam" id="PF14428">
    <property type="entry name" value="DddA-like"/>
    <property type="match status" value="1"/>
</dbReference>
<name>A0A1H0QKA9_9ACTN</name>
<dbReference type="RefSeq" id="WP_092597900.1">
    <property type="nucleotide sequence ID" value="NZ_FNJR01000002.1"/>
</dbReference>
<proteinExistence type="predicted"/>
<protein>
    <submittedName>
        <fullName evidence="2">SCP1.201-like deaminase</fullName>
    </submittedName>
</protein>
<dbReference type="InterPro" id="IPR032724">
    <property type="entry name" value="SCP1.201-like"/>
</dbReference>
<feature type="region of interest" description="Disordered" evidence="1">
    <location>
        <begin position="88"/>
        <end position="110"/>
    </location>
</feature>
<accession>A0A1H0QKA9</accession>
<evidence type="ECO:0000313" key="3">
    <source>
        <dbReference type="Proteomes" id="UP000199497"/>
    </source>
</evidence>
<reference evidence="3" key="1">
    <citation type="submission" date="2016-10" db="EMBL/GenBank/DDBJ databases">
        <authorList>
            <person name="Varghese N."/>
            <person name="Submissions S."/>
        </authorList>
    </citation>
    <scope>NUCLEOTIDE SEQUENCE [LARGE SCALE GENOMIC DNA]</scope>
    <source>
        <strain evidence="3">DSM 46732</strain>
    </source>
</reference>
<dbReference type="STRING" id="405564.SAMN04487905_102267"/>
<dbReference type="OrthoDB" id="3701073at2"/>